<evidence type="ECO:0000259" key="1">
    <source>
        <dbReference type="Pfam" id="PF18573"/>
    </source>
</evidence>
<proteinExistence type="predicted"/>
<comment type="caution">
    <text evidence="2">The sequence shown here is derived from an EMBL/GenBank/DDBJ whole genome shotgun (WGS) entry which is preliminary data.</text>
</comment>
<dbReference type="Proteomes" id="UP000219775">
    <property type="component" value="Unassembled WGS sequence"/>
</dbReference>
<dbReference type="AlphaFoldDB" id="A0A2B5RTK9"/>
<accession>A0A2B5RTK9</accession>
<reference evidence="2 3" key="1">
    <citation type="submission" date="2017-09" db="EMBL/GenBank/DDBJ databases">
        <title>Large-scale bioinformatics analysis of Bacillus genomes uncovers conserved roles of natural products in bacterial physiology.</title>
        <authorList>
            <consortium name="Agbiome Team Llc"/>
            <person name="Bleich R.M."/>
            <person name="Grubbs K.J."/>
            <person name="Santa Maria K.C."/>
            <person name="Allen S.E."/>
            <person name="Farag S."/>
            <person name="Shank E.A."/>
            <person name="Bowers A."/>
        </authorList>
    </citation>
    <scope>NUCLEOTIDE SEQUENCE [LARGE SCALE GENOMIC DNA]</scope>
    <source>
        <strain evidence="2 3">AFS009893</strain>
    </source>
</reference>
<evidence type="ECO:0000313" key="3">
    <source>
        <dbReference type="Proteomes" id="UP000219775"/>
    </source>
</evidence>
<dbReference type="InterPro" id="IPR008983">
    <property type="entry name" value="Tumour_necrosis_fac-like_dom"/>
</dbReference>
<dbReference type="EMBL" id="NUDP01000040">
    <property type="protein sequence ID" value="PEM69538.1"/>
    <property type="molecule type" value="Genomic_DNA"/>
</dbReference>
<dbReference type="Pfam" id="PF18573">
    <property type="entry name" value="BclA_C"/>
    <property type="match status" value="1"/>
</dbReference>
<feature type="domain" description="BclA C-terminal" evidence="1">
    <location>
        <begin position="17"/>
        <end position="145"/>
    </location>
</feature>
<organism evidence="2 3">
    <name type="scientific">Bacillus pseudomycoides</name>
    <dbReference type="NCBI Taxonomy" id="64104"/>
    <lineage>
        <taxon>Bacteria</taxon>
        <taxon>Bacillati</taxon>
        <taxon>Bacillota</taxon>
        <taxon>Bacilli</taxon>
        <taxon>Bacillales</taxon>
        <taxon>Bacillaceae</taxon>
        <taxon>Bacillus</taxon>
        <taxon>Bacillus cereus group</taxon>
    </lineage>
</organism>
<gene>
    <name evidence="2" type="ORF">CN613_12585</name>
</gene>
<dbReference type="Gene3D" id="2.60.120.40">
    <property type="match status" value="1"/>
</dbReference>
<evidence type="ECO:0000313" key="2">
    <source>
        <dbReference type="EMBL" id="PEM69538.1"/>
    </source>
</evidence>
<protein>
    <recommendedName>
        <fullName evidence="1">BclA C-terminal domain-containing protein</fullName>
    </recommendedName>
</protein>
<sequence>MSKPSYGYVTLVGNNPIEIKPGANIKFNRNGPLNRIVFTPPSDTLIIPKSGDYKIEYILLIDGPASTSVYGLILNDSLVSGRLTNYGIQRQVAGASLMLTGQAIINIPKRSTLQLRNIGSTTDVLLPILNGHKINAASLTIEKLSL</sequence>
<dbReference type="InterPro" id="IPR041415">
    <property type="entry name" value="BclA_C"/>
</dbReference>
<dbReference type="RefSeq" id="WP_097847408.1">
    <property type="nucleotide sequence ID" value="NZ_NUBH01000019.1"/>
</dbReference>
<name>A0A2B5RTK9_9BACI</name>